<evidence type="ECO:0000313" key="1">
    <source>
        <dbReference type="EMBL" id="EDM85837.1"/>
    </source>
</evidence>
<sequence>KTGVLLKRSSYSIYKTPDLKTASEFRSTMAIISLLKSWIKSAKLANAQTMHF</sequence>
<feature type="non-terminal residue" evidence="1">
    <location>
        <position position="1"/>
    </location>
</feature>
<dbReference type="HOGENOM" id="CLU_3091685_0_0_9"/>
<reference evidence="1 2" key="2">
    <citation type="submission" date="2007-04" db="EMBL/GenBank/DDBJ databases">
        <title>Draft genome sequence of Ruminococcus obeum (ATCC 29174).</title>
        <authorList>
            <person name="Sudarsanam P."/>
            <person name="Ley R."/>
            <person name="Guruge J."/>
            <person name="Turnbaugh P.J."/>
            <person name="Mahowald M."/>
            <person name="Liep D."/>
            <person name="Gordon J."/>
        </authorList>
    </citation>
    <scope>NUCLEOTIDE SEQUENCE [LARGE SCALE GENOMIC DNA]</scope>
    <source>
        <strain evidence="1 2">ATCC 29174</strain>
    </source>
</reference>
<proteinExistence type="predicted"/>
<evidence type="ECO:0000313" key="2">
    <source>
        <dbReference type="Proteomes" id="UP000006002"/>
    </source>
</evidence>
<organism evidence="1 2">
    <name type="scientific">Blautia obeum ATCC 29174</name>
    <dbReference type="NCBI Taxonomy" id="411459"/>
    <lineage>
        <taxon>Bacteria</taxon>
        <taxon>Bacillati</taxon>
        <taxon>Bacillota</taxon>
        <taxon>Clostridia</taxon>
        <taxon>Lachnospirales</taxon>
        <taxon>Lachnospiraceae</taxon>
        <taxon>Blautia</taxon>
    </lineage>
</organism>
<comment type="caution">
    <text evidence="1">The sequence shown here is derived from an EMBL/GenBank/DDBJ whole genome shotgun (WGS) entry which is preliminary data.</text>
</comment>
<protein>
    <submittedName>
        <fullName evidence="1">Uncharacterized protein</fullName>
    </submittedName>
</protein>
<accession>A5ZX79</accession>
<dbReference type="EMBL" id="AAVO02000023">
    <property type="protein sequence ID" value="EDM85837.1"/>
    <property type="molecule type" value="Genomic_DNA"/>
</dbReference>
<gene>
    <name evidence="1" type="ORF">RUMOBE_03631</name>
</gene>
<dbReference type="Proteomes" id="UP000006002">
    <property type="component" value="Unassembled WGS sequence"/>
</dbReference>
<dbReference type="AlphaFoldDB" id="A5ZX79"/>
<name>A5ZX79_9FIRM</name>
<reference evidence="1 2" key="1">
    <citation type="submission" date="2007-03" db="EMBL/GenBank/DDBJ databases">
        <authorList>
            <person name="Fulton L."/>
            <person name="Clifton S."/>
            <person name="Fulton B."/>
            <person name="Xu J."/>
            <person name="Minx P."/>
            <person name="Pepin K.H."/>
            <person name="Johnson M."/>
            <person name="Thiruvilangam P."/>
            <person name="Bhonagiri V."/>
            <person name="Nash W.E."/>
            <person name="Mardis E.R."/>
            <person name="Wilson R.K."/>
        </authorList>
    </citation>
    <scope>NUCLEOTIDE SEQUENCE [LARGE SCALE GENOMIC DNA]</scope>
    <source>
        <strain evidence="1 2">ATCC 29174</strain>
    </source>
</reference>